<dbReference type="GO" id="GO:0005886">
    <property type="term" value="C:plasma membrane"/>
    <property type="evidence" value="ECO:0007669"/>
    <property type="project" value="UniProtKB-SubCell"/>
</dbReference>
<evidence type="ECO:0000313" key="12">
    <source>
        <dbReference type="EMBL" id="HIX74027.1"/>
    </source>
</evidence>
<evidence type="ECO:0000256" key="2">
    <source>
        <dbReference type="ARBA" id="ARBA00022448"/>
    </source>
</evidence>
<feature type="domain" description="Cation/H+ exchanger transmembrane" evidence="11">
    <location>
        <begin position="17"/>
        <end position="421"/>
    </location>
</feature>
<name>A0A9D1X6Y2_9BACT</name>
<reference evidence="12" key="2">
    <citation type="submission" date="2021-04" db="EMBL/GenBank/DDBJ databases">
        <authorList>
            <person name="Gilroy R."/>
        </authorList>
    </citation>
    <scope>NUCLEOTIDE SEQUENCE</scope>
    <source>
        <strain evidence="12">ChiGjej6B6-14162</strain>
    </source>
</reference>
<comment type="caution">
    <text evidence="12">The sequence shown here is derived from an EMBL/GenBank/DDBJ whole genome shotgun (WGS) entry which is preliminary data.</text>
</comment>
<evidence type="ECO:0000313" key="13">
    <source>
        <dbReference type="Proteomes" id="UP000886740"/>
    </source>
</evidence>
<keyword evidence="4 10" id="KW-0812">Transmembrane</keyword>
<feature type="transmembrane region" description="Helical" evidence="10">
    <location>
        <begin position="182"/>
        <end position="203"/>
    </location>
</feature>
<evidence type="ECO:0000256" key="7">
    <source>
        <dbReference type="ARBA" id="ARBA00023065"/>
    </source>
</evidence>
<feature type="transmembrane region" description="Helical" evidence="10">
    <location>
        <begin position="34"/>
        <end position="56"/>
    </location>
</feature>
<dbReference type="EMBL" id="DXEL01000027">
    <property type="protein sequence ID" value="HIX74027.1"/>
    <property type="molecule type" value="Genomic_DNA"/>
</dbReference>
<feature type="transmembrane region" description="Helical" evidence="10">
    <location>
        <begin position="322"/>
        <end position="350"/>
    </location>
</feature>
<dbReference type="Pfam" id="PF00999">
    <property type="entry name" value="Na_H_Exchanger"/>
    <property type="match status" value="1"/>
</dbReference>
<proteinExistence type="predicted"/>
<evidence type="ECO:0000256" key="10">
    <source>
        <dbReference type="SAM" id="Phobius"/>
    </source>
</evidence>
<evidence type="ECO:0000256" key="4">
    <source>
        <dbReference type="ARBA" id="ARBA00022692"/>
    </source>
</evidence>
<dbReference type="GO" id="GO:0098719">
    <property type="term" value="P:sodium ion import across plasma membrane"/>
    <property type="evidence" value="ECO:0007669"/>
    <property type="project" value="TreeGrafter"/>
</dbReference>
<evidence type="ECO:0000256" key="3">
    <source>
        <dbReference type="ARBA" id="ARBA00022475"/>
    </source>
</evidence>
<dbReference type="AlphaFoldDB" id="A0A9D1X6Y2"/>
<protein>
    <submittedName>
        <fullName evidence="12">Sodium:proton antiporter</fullName>
    </submittedName>
</protein>
<feature type="transmembrane region" description="Helical" evidence="10">
    <location>
        <begin position="396"/>
        <end position="419"/>
    </location>
</feature>
<dbReference type="Gene3D" id="6.10.140.1330">
    <property type="match status" value="1"/>
</dbReference>
<keyword evidence="3" id="KW-1003">Cell membrane</keyword>
<feature type="transmembrane region" description="Helical" evidence="10">
    <location>
        <begin position="76"/>
        <end position="93"/>
    </location>
</feature>
<evidence type="ECO:0000256" key="8">
    <source>
        <dbReference type="ARBA" id="ARBA00023136"/>
    </source>
</evidence>
<feature type="transmembrane region" description="Helical" evidence="10">
    <location>
        <begin position="209"/>
        <end position="232"/>
    </location>
</feature>
<dbReference type="PANTHER" id="PTHR10110:SF86">
    <property type="entry name" value="SODIUM_HYDROGEN EXCHANGER 7"/>
    <property type="match status" value="1"/>
</dbReference>
<dbReference type="GO" id="GO:0051453">
    <property type="term" value="P:regulation of intracellular pH"/>
    <property type="evidence" value="ECO:0007669"/>
    <property type="project" value="TreeGrafter"/>
</dbReference>
<accession>A0A9D1X6Y2</accession>
<keyword evidence="6" id="KW-0915">Sodium</keyword>
<dbReference type="InterPro" id="IPR006153">
    <property type="entry name" value="Cation/H_exchanger_TM"/>
</dbReference>
<reference evidence="12" key="1">
    <citation type="journal article" date="2021" name="PeerJ">
        <title>Extensive microbial diversity within the chicken gut microbiome revealed by metagenomics and culture.</title>
        <authorList>
            <person name="Gilroy R."/>
            <person name="Ravi A."/>
            <person name="Getino M."/>
            <person name="Pursley I."/>
            <person name="Horton D.L."/>
            <person name="Alikhan N.F."/>
            <person name="Baker D."/>
            <person name="Gharbi K."/>
            <person name="Hall N."/>
            <person name="Watson M."/>
            <person name="Adriaenssens E.M."/>
            <person name="Foster-Nyarko E."/>
            <person name="Jarju S."/>
            <person name="Secka A."/>
            <person name="Antonio M."/>
            <person name="Oren A."/>
            <person name="Chaudhuri R.R."/>
            <person name="La Ragione R."/>
            <person name="Hildebrand F."/>
            <person name="Pallen M.J."/>
        </authorList>
    </citation>
    <scope>NUCLEOTIDE SEQUENCE</scope>
    <source>
        <strain evidence="12">ChiGjej6B6-14162</strain>
    </source>
</reference>
<keyword evidence="5 10" id="KW-1133">Transmembrane helix</keyword>
<evidence type="ECO:0000259" key="11">
    <source>
        <dbReference type="Pfam" id="PF00999"/>
    </source>
</evidence>
<keyword evidence="8 10" id="KW-0472">Membrane</keyword>
<dbReference type="InterPro" id="IPR018422">
    <property type="entry name" value="Cation/H_exchanger_CPA1"/>
</dbReference>
<dbReference type="GO" id="GO:0015386">
    <property type="term" value="F:potassium:proton antiporter activity"/>
    <property type="evidence" value="ECO:0007669"/>
    <property type="project" value="TreeGrafter"/>
</dbReference>
<gene>
    <name evidence="12" type="ORF">H9977_03170</name>
</gene>
<evidence type="ECO:0000256" key="1">
    <source>
        <dbReference type="ARBA" id="ARBA00004651"/>
    </source>
</evidence>
<comment type="subcellular location">
    <subcellularLocation>
        <location evidence="1">Cell membrane</location>
        <topology evidence="1">Multi-pass membrane protein</topology>
    </subcellularLocation>
</comment>
<feature type="transmembrane region" description="Helical" evidence="10">
    <location>
        <begin position="298"/>
        <end position="316"/>
    </location>
</feature>
<sequence length="711" mass="80298">METYQLLAPLSFIIISLMVGAILKVLLKKTNSTIPYTVGLFAFGIIIGLLDRSGILSDNEILKAAIDSAGNADPDAILYIFLPILIFDAAYELDTHIFRKTLTNATLLSVPGVVIAMFLTAALVMGIFYLLPIETNWNWSFALMFGALISATDPVAVVALLKELGTSKRFSTLVDAESMLNDGTGIVLFMLFFGAYTTAGASSSPVADFMVVVFGGILTGLIAALLCIWIVTQIHKDELLQNSIIILSTYLTFFLAQSYFEVSGVIALVTFGLTITHIGRPKLKPKVNHFMAEFWELAAYIANTLIFIIVGVIIALKSDATWWNFVILFALYIGVNIIRAIIVFLFLPIMRKSGYGLSIRESVILSWGGLRGALGLSLALMVSYTLPIPEDVRNQILFYTGGIVTLTLVINATTMKWLLEKLGLTKISSAKLLLDYSAKEQIRENSEKYLDSLTKREALADTNWDLVRTFMPQKSEKPNVTTQTKDLVASLRLRVLDREKRLCWDLFIEGVISRSTFRRLGSTIDELYDKDGKHPLTDRKTIYDFYNEPFYKSWLKKVRTIQNWRDRYFHDWVIAGYDLARGFIITQKEAMKIVNDFGESTTLSEEERINLQTLKLEIQKNIDRAQSRMNLLAAEYPISYRCAVTRKAIRMLLNNEKKVTEQITRQGLINEEDAQVLLDDIDERYKEINTLYINKVLARQEKFTNDSNNKM</sequence>
<feature type="transmembrane region" description="Helical" evidence="10">
    <location>
        <begin position="262"/>
        <end position="278"/>
    </location>
</feature>
<keyword evidence="2" id="KW-0813">Transport</keyword>
<feature type="transmembrane region" description="Helical" evidence="10">
    <location>
        <begin position="6"/>
        <end position="27"/>
    </location>
</feature>
<evidence type="ECO:0000256" key="6">
    <source>
        <dbReference type="ARBA" id="ARBA00023053"/>
    </source>
</evidence>
<evidence type="ECO:0000256" key="5">
    <source>
        <dbReference type="ARBA" id="ARBA00022989"/>
    </source>
</evidence>
<keyword evidence="9" id="KW-0739">Sodium transport</keyword>
<dbReference type="PANTHER" id="PTHR10110">
    <property type="entry name" value="SODIUM/HYDROGEN EXCHANGER"/>
    <property type="match status" value="1"/>
</dbReference>
<keyword evidence="7" id="KW-0406">Ion transport</keyword>
<feature type="transmembrane region" description="Helical" evidence="10">
    <location>
        <begin position="362"/>
        <end position="384"/>
    </location>
</feature>
<evidence type="ECO:0000256" key="9">
    <source>
        <dbReference type="ARBA" id="ARBA00023201"/>
    </source>
</evidence>
<organism evidence="12 13">
    <name type="scientific">Candidatus Parabacteroides intestinipullorum</name>
    <dbReference type="NCBI Taxonomy" id="2838723"/>
    <lineage>
        <taxon>Bacteria</taxon>
        <taxon>Pseudomonadati</taxon>
        <taxon>Bacteroidota</taxon>
        <taxon>Bacteroidia</taxon>
        <taxon>Bacteroidales</taxon>
        <taxon>Tannerellaceae</taxon>
        <taxon>Parabacteroides</taxon>
    </lineage>
</organism>
<dbReference type="Proteomes" id="UP000886740">
    <property type="component" value="Unassembled WGS sequence"/>
</dbReference>
<feature type="transmembrane region" description="Helical" evidence="10">
    <location>
        <begin position="105"/>
        <end position="131"/>
    </location>
</feature>
<dbReference type="GO" id="GO:0015385">
    <property type="term" value="F:sodium:proton antiporter activity"/>
    <property type="evidence" value="ECO:0007669"/>
    <property type="project" value="InterPro"/>
</dbReference>
<feature type="transmembrane region" description="Helical" evidence="10">
    <location>
        <begin position="137"/>
        <end position="161"/>
    </location>
</feature>